<dbReference type="EMBL" id="JAKROA010000022">
    <property type="protein sequence ID" value="KAL5102987.1"/>
    <property type="molecule type" value="Genomic_DNA"/>
</dbReference>
<dbReference type="EMBL" id="JAKROA010000022">
    <property type="protein sequence ID" value="KAL5102985.1"/>
    <property type="molecule type" value="Genomic_DNA"/>
</dbReference>
<name>A0ABR4Q0W1_9CEST</name>
<comment type="caution">
    <text evidence="2">The sequence shown here is derived from an EMBL/GenBank/DDBJ whole genome shotgun (WGS) entry which is preliminary data.</text>
</comment>
<reference evidence="2" key="2">
    <citation type="submission" date="2024-12" db="EMBL/GenBank/DDBJ databases">
        <authorList>
            <person name="Estrada K."/>
            <person name="Bobes R.J."/>
            <person name="Sanchez-Flores A."/>
            <person name="Laclette J.P."/>
        </authorList>
    </citation>
    <scope>NUCLEOTIDE SEQUENCE</scope>
    <source>
        <strain evidence="2">WFUcys</strain>
        <tissue evidence="2">Peritoneal cavity of infected mice</tissue>
    </source>
</reference>
<evidence type="ECO:0000313" key="3">
    <source>
        <dbReference type="EMBL" id="KAL5102987.1"/>
    </source>
</evidence>
<reference evidence="2 4" key="1">
    <citation type="journal article" date="2022" name="Front. Cell. Infect. Microbiol.">
        <title>The Genomes of Two Strains of Taenia crassiceps the Animal Model for the Study of Human Cysticercosis.</title>
        <authorList>
            <person name="Bobes R.J."/>
            <person name="Estrada K."/>
            <person name="Rios-Valencia D.G."/>
            <person name="Calderon-Gallegos A."/>
            <person name="de la Torre P."/>
            <person name="Carrero J.C."/>
            <person name="Sanchez-Flores A."/>
            <person name="Laclette J.P."/>
        </authorList>
    </citation>
    <scope>NUCLEOTIDE SEQUENCE [LARGE SCALE GENOMIC DNA]</scope>
    <source>
        <strain evidence="2">WFUcys</strain>
    </source>
</reference>
<accession>A0ABR4Q0W1</accession>
<sequence>MQQHSFLTTAPVHHTVAATQCAVIGDAKFEDMGGVEGMESTESIESIHMYTVHSTERFNRQIEEHQSPCSGMRGQSDAHQYVEGSSFELSQVDYFKSVQLSMLMPAQLVGCVSSPPPRTSSPPPPPPPPPLPLPALALALPQEGIAGHR</sequence>
<protein>
    <submittedName>
        <fullName evidence="2">Uncharacterized protein</fullName>
    </submittedName>
</protein>
<evidence type="ECO:0000313" key="2">
    <source>
        <dbReference type="EMBL" id="KAL5102985.1"/>
    </source>
</evidence>
<organism evidence="2 4">
    <name type="scientific">Taenia crassiceps</name>
    <dbReference type="NCBI Taxonomy" id="6207"/>
    <lineage>
        <taxon>Eukaryota</taxon>
        <taxon>Metazoa</taxon>
        <taxon>Spiralia</taxon>
        <taxon>Lophotrochozoa</taxon>
        <taxon>Platyhelminthes</taxon>
        <taxon>Cestoda</taxon>
        <taxon>Eucestoda</taxon>
        <taxon>Cyclophyllidea</taxon>
        <taxon>Taeniidae</taxon>
        <taxon>Taenia</taxon>
    </lineage>
</organism>
<gene>
    <name evidence="2" type="ORF">TcWFU_007700</name>
    <name evidence="3" type="ORF">TcWFU_007723</name>
</gene>
<feature type="compositionally biased region" description="Pro residues" evidence="1">
    <location>
        <begin position="114"/>
        <end position="133"/>
    </location>
</feature>
<proteinExistence type="predicted"/>
<evidence type="ECO:0000313" key="4">
    <source>
        <dbReference type="Proteomes" id="UP001651158"/>
    </source>
</evidence>
<evidence type="ECO:0000256" key="1">
    <source>
        <dbReference type="SAM" id="MobiDB-lite"/>
    </source>
</evidence>
<feature type="region of interest" description="Disordered" evidence="1">
    <location>
        <begin position="112"/>
        <end position="135"/>
    </location>
</feature>
<keyword evidence="4" id="KW-1185">Reference proteome</keyword>
<dbReference type="Proteomes" id="UP001651158">
    <property type="component" value="Unassembled WGS sequence"/>
</dbReference>